<feature type="transmembrane region" description="Helical" evidence="9">
    <location>
        <begin position="273"/>
        <end position="296"/>
    </location>
</feature>
<comment type="caution">
    <text evidence="11">The sequence shown here is derived from an EMBL/GenBank/DDBJ whole genome shotgun (WGS) entry which is preliminary data.</text>
</comment>
<name>A0A8H5E767_9HYPO</name>
<evidence type="ECO:0000313" key="11">
    <source>
        <dbReference type="EMBL" id="KAF5249664.1"/>
    </source>
</evidence>
<dbReference type="AlphaFoldDB" id="A0A8H5E767"/>
<evidence type="ECO:0000256" key="9">
    <source>
        <dbReference type="SAM" id="Phobius"/>
    </source>
</evidence>
<feature type="transmembrane region" description="Helical" evidence="9">
    <location>
        <begin position="111"/>
        <end position="133"/>
    </location>
</feature>
<comment type="subcellular location">
    <subcellularLocation>
        <location evidence="1">Membrane</location>
        <topology evidence="1">Multi-pass membrane protein</topology>
    </subcellularLocation>
</comment>
<evidence type="ECO:0000256" key="7">
    <source>
        <dbReference type="ARBA" id="ARBA00023180"/>
    </source>
</evidence>
<dbReference type="PANTHER" id="PTHR11360">
    <property type="entry name" value="MONOCARBOXYLATE TRANSPORTER"/>
    <property type="match status" value="1"/>
</dbReference>
<keyword evidence="12" id="KW-1185">Reference proteome</keyword>
<keyword evidence="7" id="KW-0325">Glycoprotein</keyword>
<evidence type="ECO:0000256" key="4">
    <source>
        <dbReference type="ARBA" id="ARBA00022692"/>
    </source>
</evidence>
<dbReference type="SUPFAM" id="SSF103473">
    <property type="entry name" value="MFS general substrate transporter"/>
    <property type="match status" value="1"/>
</dbReference>
<dbReference type="Proteomes" id="UP000573603">
    <property type="component" value="Unassembled WGS sequence"/>
</dbReference>
<feature type="transmembrane region" description="Helical" evidence="9">
    <location>
        <begin position="165"/>
        <end position="185"/>
    </location>
</feature>
<evidence type="ECO:0000313" key="12">
    <source>
        <dbReference type="Proteomes" id="UP000573603"/>
    </source>
</evidence>
<dbReference type="PROSITE" id="PS50850">
    <property type="entry name" value="MFS"/>
    <property type="match status" value="1"/>
</dbReference>
<evidence type="ECO:0000259" key="10">
    <source>
        <dbReference type="PROSITE" id="PS50850"/>
    </source>
</evidence>
<dbReference type="Gene3D" id="1.20.1250.20">
    <property type="entry name" value="MFS general substrate transporter like domains"/>
    <property type="match status" value="2"/>
</dbReference>
<dbReference type="GO" id="GO:0022857">
    <property type="term" value="F:transmembrane transporter activity"/>
    <property type="evidence" value="ECO:0007669"/>
    <property type="project" value="InterPro"/>
</dbReference>
<dbReference type="PANTHER" id="PTHR11360:SF224">
    <property type="entry name" value="MAJOR FACILITATOR SUPERFAMILY (MFS) PROFILE DOMAIN-CONTAINING PROTEIN-RELATED"/>
    <property type="match status" value="1"/>
</dbReference>
<feature type="transmembrane region" description="Helical" evidence="9">
    <location>
        <begin position="432"/>
        <end position="451"/>
    </location>
</feature>
<evidence type="ECO:0000256" key="3">
    <source>
        <dbReference type="ARBA" id="ARBA00022448"/>
    </source>
</evidence>
<feature type="transmembrane region" description="Helical" evidence="9">
    <location>
        <begin position="229"/>
        <end position="252"/>
    </location>
</feature>
<evidence type="ECO:0000256" key="2">
    <source>
        <dbReference type="ARBA" id="ARBA00006727"/>
    </source>
</evidence>
<dbReference type="InterPro" id="IPR011701">
    <property type="entry name" value="MFS"/>
</dbReference>
<feature type="region of interest" description="Disordered" evidence="8">
    <location>
        <begin position="1"/>
        <end position="29"/>
    </location>
</feature>
<feature type="transmembrane region" description="Helical" evidence="9">
    <location>
        <begin position="337"/>
        <end position="358"/>
    </location>
</feature>
<feature type="domain" description="Major facilitator superfamily (MFS) profile" evidence="10">
    <location>
        <begin position="273"/>
        <end position="461"/>
    </location>
</feature>
<dbReference type="InterPro" id="IPR050327">
    <property type="entry name" value="Proton-linked_MCT"/>
</dbReference>
<dbReference type="GO" id="GO:0016020">
    <property type="term" value="C:membrane"/>
    <property type="evidence" value="ECO:0007669"/>
    <property type="project" value="UniProtKB-SubCell"/>
</dbReference>
<evidence type="ECO:0000256" key="6">
    <source>
        <dbReference type="ARBA" id="ARBA00023136"/>
    </source>
</evidence>
<dbReference type="InterPro" id="IPR036259">
    <property type="entry name" value="MFS_trans_sf"/>
</dbReference>
<protein>
    <recommendedName>
        <fullName evidence="10">Major facilitator superfamily (MFS) profile domain-containing protein</fullName>
    </recommendedName>
</protein>
<feature type="transmembrane region" description="Helical" evidence="9">
    <location>
        <begin position="197"/>
        <end position="217"/>
    </location>
</feature>
<evidence type="ECO:0000256" key="1">
    <source>
        <dbReference type="ARBA" id="ARBA00004141"/>
    </source>
</evidence>
<dbReference type="EMBL" id="JABEVY010000109">
    <property type="protein sequence ID" value="KAF5249664.1"/>
    <property type="molecule type" value="Genomic_DNA"/>
</dbReference>
<feature type="transmembrane region" description="Helical" evidence="9">
    <location>
        <begin position="308"/>
        <end position="325"/>
    </location>
</feature>
<feature type="transmembrane region" description="Helical" evidence="9">
    <location>
        <begin position="140"/>
        <end position="159"/>
    </location>
</feature>
<feature type="transmembrane region" description="Helical" evidence="9">
    <location>
        <begin position="364"/>
        <end position="387"/>
    </location>
</feature>
<organism evidence="11 12">
    <name type="scientific">Fusarium anthophilum</name>
    <dbReference type="NCBI Taxonomy" id="48485"/>
    <lineage>
        <taxon>Eukaryota</taxon>
        <taxon>Fungi</taxon>
        <taxon>Dikarya</taxon>
        <taxon>Ascomycota</taxon>
        <taxon>Pezizomycotina</taxon>
        <taxon>Sordariomycetes</taxon>
        <taxon>Hypocreomycetidae</taxon>
        <taxon>Hypocreales</taxon>
        <taxon>Nectriaceae</taxon>
        <taxon>Fusarium</taxon>
        <taxon>Fusarium fujikuroi species complex</taxon>
    </lineage>
</organism>
<reference evidence="11 12" key="1">
    <citation type="journal article" date="2020" name="BMC Genomics">
        <title>Correction to: Identification and distribution of gene clusters required for synthesis of sphingolipid metabolism inhibitors in diverse species of the filamentous fungus Fusarium.</title>
        <authorList>
            <person name="Kim H.S."/>
            <person name="Lohmar J.M."/>
            <person name="Busman M."/>
            <person name="Brown D.W."/>
            <person name="Naumann T.A."/>
            <person name="Divon H.H."/>
            <person name="Lysoe E."/>
            <person name="Uhlig S."/>
            <person name="Proctor R.H."/>
        </authorList>
    </citation>
    <scope>NUCLEOTIDE SEQUENCE [LARGE SCALE GENOMIC DNA]</scope>
    <source>
        <strain evidence="11 12">NRRL 25214</strain>
    </source>
</reference>
<evidence type="ECO:0000256" key="5">
    <source>
        <dbReference type="ARBA" id="ARBA00022989"/>
    </source>
</evidence>
<keyword evidence="5 9" id="KW-1133">Transmembrane helix</keyword>
<keyword evidence="4 9" id="KW-0812">Transmembrane</keyword>
<proteinExistence type="inferred from homology"/>
<dbReference type="Pfam" id="PF07690">
    <property type="entry name" value="MFS_1"/>
    <property type="match status" value="1"/>
</dbReference>
<feature type="transmembrane region" description="Helical" evidence="9">
    <location>
        <begin position="399"/>
        <end position="420"/>
    </location>
</feature>
<gene>
    <name evidence="11" type="ORF">FANTH_4972</name>
</gene>
<dbReference type="InterPro" id="IPR020846">
    <property type="entry name" value="MFS_dom"/>
</dbReference>
<comment type="similarity">
    <text evidence="2">Belongs to the major facilitator superfamily. Monocarboxylate porter (TC 2.A.1.13) family.</text>
</comment>
<evidence type="ECO:0000256" key="8">
    <source>
        <dbReference type="SAM" id="MobiDB-lite"/>
    </source>
</evidence>
<keyword evidence="3" id="KW-0813">Transport</keyword>
<sequence length="461" mass="49531">MTSKDPLASSADSQLTANSPQTADNGISQNNGLIEKSYIDQALNADIPAETPTVERKVDAPNGVSAGLAVRQQGSPYEWFKMCELIKSTGIGVFQEYYQNELLSSYSSSTISWIPSLQIFFMLAMGPIVGAIYDRHGPHQLLIAGTILHVFGIMMTSISTKYWQIMLAQGVCSALGVAAIFQPALNAIHGWFSTKVGVAFGIVAGGSSIGGVILPIMVTHMIKEVGFGWAMRTCGFLLLALLVIANLTIRAFRPPRPTNPTRADLLRPFQEPAFIMLTLGFLLFTFGVYVPITYLPVQALSTNMDPDLVQYLVPILNAASFFGRVSSGFLGDQIGRYNVFILVGFLTSLWTLALWIPVHSSASIISYATLFGFCSGAYMSLIAPLIGQISPIPEIGFRSGLLFCVASIGGLTTNPINGAISTGPSGLTGIKIFSGVFCFAGTCLIMASRIYRVGWNPATKF</sequence>
<accession>A0A8H5E767</accession>
<feature type="compositionally biased region" description="Polar residues" evidence="8">
    <location>
        <begin position="10"/>
        <end position="29"/>
    </location>
</feature>
<keyword evidence="6 9" id="KW-0472">Membrane</keyword>